<dbReference type="AlphaFoldDB" id="A0AAD4XKM0"/>
<organism evidence="2 3">
    <name type="scientific">Papaver atlanticum</name>
    <dbReference type="NCBI Taxonomy" id="357466"/>
    <lineage>
        <taxon>Eukaryota</taxon>
        <taxon>Viridiplantae</taxon>
        <taxon>Streptophyta</taxon>
        <taxon>Embryophyta</taxon>
        <taxon>Tracheophyta</taxon>
        <taxon>Spermatophyta</taxon>
        <taxon>Magnoliopsida</taxon>
        <taxon>Ranunculales</taxon>
        <taxon>Papaveraceae</taxon>
        <taxon>Papaveroideae</taxon>
        <taxon>Papaver</taxon>
    </lineage>
</organism>
<sequence>MKLPLYHNLNHLEVLRASFHFRRDGYFEDNVQCWIVKVLFDFLQVSPNLESLIFDEGFSNCKSNNYDGWLMDLIPQCLLLHLKSIEFRGFFGKQIEKDLVRLFLKNAKVLQRVRITISG</sequence>
<dbReference type="EMBL" id="JAJJMB010008487">
    <property type="protein sequence ID" value="KAI3923316.1"/>
    <property type="molecule type" value="Genomic_DNA"/>
</dbReference>
<reference evidence="2" key="1">
    <citation type="submission" date="2022-04" db="EMBL/GenBank/DDBJ databases">
        <title>A functionally conserved STORR gene fusion in Papaver species that diverged 16.8 million years ago.</title>
        <authorList>
            <person name="Catania T."/>
        </authorList>
    </citation>
    <scope>NUCLEOTIDE SEQUENCE</scope>
    <source>
        <strain evidence="2">S-188037</strain>
    </source>
</reference>
<evidence type="ECO:0000313" key="3">
    <source>
        <dbReference type="Proteomes" id="UP001202328"/>
    </source>
</evidence>
<feature type="non-terminal residue" evidence="2">
    <location>
        <position position="119"/>
    </location>
</feature>
<evidence type="ECO:0000313" key="2">
    <source>
        <dbReference type="EMBL" id="KAI3923316.1"/>
    </source>
</evidence>
<evidence type="ECO:0000259" key="1">
    <source>
        <dbReference type="Pfam" id="PF08387"/>
    </source>
</evidence>
<accession>A0AAD4XKM0</accession>
<dbReference type="InterPro" id="IPR050232">
    <property type="entry name" value="FBL13/AtMIF1-like"/>
</dbReference>
<proteinExistence type="predicted"/>
<dbReference type="PANTHER" id="PTHR31900">
    <property type="entry name" value="F-BOX/RNI SUPERFAMILY PROTEIN-RELATED"/>
    <property type="match status" value="1"/>
</dbReference>
<gene>
    <name evidence="2" type="ORF">MKW98_026909</name>
</gene>
<name>A0AAD4XKM0_9MAGN</name>
<keyword evidence="3" id="KW-1185">Reference proteome</keyword>
<dbReference type="Pfam" id="PF08387">
    <property type="entry name" value="FBD"/>
    <property type="match status" value="1"/>
</dbReference>
<dbReference type="PANTHER" id="PTHR31900:SF30">
    <property type="entry name" value="SUPERFAMILY PROTEIN, PUTATIVE-RELATED"/>
    <property type="match status" value="1"/>
</dbReference>
<feature type="domain" description="FBD" evidence="1">
    <location>
        <begin position="74"/>
        <end position="115"/>
    </location>
</feature>
<protein>
    <recommendedName>
        <fullName evidence="1">FBD domain-containing protein</fullName>
    </recommendedName>
</protein>
<comment type="caution">
    <text evidence="2">The sequence shown here is derived from an EMBL/GenBank/DDBJ whole genome shotgun (WGS) entry which is preliminary data.</text>
</comment>
<dbReference type="Proteomes" id="UP001202328">
    <property type="component" value="Unassembled WGS sequence"/>
</dbReference>
<dbReference type="InterPro" id="IPR006566">
    <property type="entry name" value="FBD"/>
</dbReference>